<keyword evidence="5 11" id="KW-0812">Transmembrane</keyword>
<evidence type="ECO:0000256" key="11">
    <source>
        <dbReference type="PROSITE-ProRule" id="PRU01360"/>
    </source>
</evidence>
<keyword evidence="10 11" id="KW-0998">Cell outer membrane</keyword>
<dbReference type="InterPro" id="IPR012910">
    <property type="entry name" value="Plug_dom"/>
</dbReference>
<dbReference type="SUPFAM" id="SSF49464">
    <property type="entry name" value="Carboxypeptidase regulatory domain-like"/>
    <property type="match status" value="1"/>
</dbReference>
<comment type="subcellular location">
    <subcellularLocation>
        <location evidence="1 11">Cell outer membrane</location>
        <topology evidence="1 11">Multi-pass membrane protein</topology>
    </subcellularLocation>
</comment>
<keyword evidence="17" id="KW-1185">Reference proteome</keyword>
<name>A0ABR9WN03_9FLAO</name>
<evidence type="ECO:0000256" key="7">
    <source>
        <dbReference type="ARBA" id="ARBA00023065"/>
    </source>
</evidence>
<feature type="domain" description="TonB-dependent receptor plug" evidence="15">
    <location>
        <begin position="118"/>
        <end position="224"/>
    </location>
</feature>
<proteinExistence type="inferred from homology"/>
<dbReference type="Gene3D" id="2.170.130.10">
    <property type="entry name" value="TonB-dependent receptor, plug domain"/>
    <property type="match status" value="1"/>
</dbReference>
<protein>
    <submittedName>
        <fullName evidence="16">SusC/RagA family TonB-linked outer membrane protein</fullName>
    </submittedName>
</protein>
<keyword evidence="4" id="KW-0410">Iron transport</keyword>
<dbReference type="SUPFAM" id="SSF56935">
    <property type="entry name" value="Porins"/>
    <property type="match status" value="1"/>
</dbReference>
<feature type="signal peptide" evidence="13">
    <location>
        <begin position="1"/>
        <end position="22"/>
    </location>
</feature>
<evidence type="ECO:0000259" key="14">
    <source>
        <dbReference type="Pfam" id="PF00593"/>
    </source>
</evidence>
<dbReference type="InterPro" id="IPR039426">
    <property type="entry name" value="TonB-dep_rcpt-like"/>
</dbReference>
<sequence>MRSKFKWIFTLLVAFTMQFSFAQDKTVTGVVSDELGPIVGANVLVQGTTRGTTTDFDGKYTIKAKQGEVLVISYTGKKTMTVAIGAASSYDVSLKDDVVEGKVVEIVGAMGIKRTKDQVVSAQKQIGAAELTQASNPNAVQSLTGKVSGLQISTVSNGVTPTTRIVLRGNRSVSGDNQALVVIDNAISSATVLGQLPPDVIESVNVIKGAQGAALYGSQGVNGVIIVTTKRGSKEEKFTFGVTSSIDFESVNFVPERQTQYGQGWATDPGFDDGSGLIATFVPWENGSWGPAFNDPNMPAIVPVGLPQADGNFLFTEWKPIKDNIKQFFQTGTIMQNGFNFSVGGEDSYAFLSANRQNTDFVVDGDMLVRNSFLFRAGKKVGKFKIDGNVNYITQRASQTDSNLFDDLIQTASNVPVSRFRNSGNEGHWTVYAQNPYWITKAKRNDSRSDFMNGIAALNYEFNKNFNVSYTANIQMRNTEGQSHEDAFNNIFQEFSIAPYTYYGSDVETIEALAGASAATPSSYFASQSTSRNFYGDLLFNFNYDLTKDLNLKFNIGNNIQDRMSRTTSQGGLNLEIPGFYHISNVLNPSNPSTLDNRYTRSRIVAGFANFDFDYKGYLFLNVTGRAEQYSTVADPYFYPSVGLSFIPTKAFDIKGKVLNYMKLNASYTSVGNASAVAAYATDVIGVTPAGFPYGNLSAYGYNASPTAPGIKPEYVNTLEVGAQFGFFNDRVTLEASVYKADTKDLISNATASSASGNASLRDNIGDLENKGFEIDLGLIPVKTQNFKWTVNSNFAAYKTKITALRGGATSINLLSGASVGIFAEVGEEFPLIKGTKFVRDDFGNIIVNANGTPQRTSTFEKLGKGVPDYIVGLTNSFEFKGFKLTAVADYRNGASTYSEARNLLLFTGGAVDTAGFDRTNGYVVPNSVVFDPVTSTYVPNTTPAFTPDTAGVLNYFTTNYRAVGESSVIDAAALKIRELSLSYSLPKKLIENTGLTSMRFGINARNPFVFLADGSLLKAKNGIENRGYVDPEASITGGNAQGYSNIGQYPTTRTFGASLNLTF</sequence>
<evidence type="ECO:0000256" key="8">
    <source>
        <dbReference type="ARBA" id="ARBA00023077"/>
    </source>
</evidence>
<dbReference type="NCBIfam" id="TIGR04056">
    <property type="entry name" value="OMP_RagA_SusC"/>
    <property type="match status" value="1"/>
</dbReference>
<keyword evidence="6" id="KW-0408">Iron</keyword>
<evidence type="ECO:0000256" key="12">
    <source>
        <dbReference type="RuleBase" id="RU003357"/>
    </source>
</evidence>
<dbReference type="Gene3D" id="2.60.40.1120">
    <property type="entry name" value="Carboxypeptidase-like, regulatory domain"/>
    <property type="match status" value="1"/>
</dbReference>
<comment type="caution">
    <text evidence="16">The sequence shown here is derived from an EMBL/GenBank/DDBJ whole genome shotgun (WGS) entry which is preliminary data.</text>
</comment>
<comment type="similarity">
    <text evidence="11 12">Belongs to the TonB-dependent receptor family.</text>
</comment>
<evidence type="ECO:0000256" key="1">
    <source>
        <dbReference type="ARBA" id="ARBA00004571"/>
    </source>
</evidence>
<dbReference type="PANTHER" id="PTHR32552:SF81">
    <property type="entry name" value="TONB-DEPENDENT OUTER MEMBRANE RECEPTOR"/>
    <property type="match status" value="1"/>
</dbReference>
<evidence type="ECO:0000256" key="10">
    <source>
        <dbReference type="ARBA" id="ARBA00023237"/>
    </source>
</evidence>
<keyword evidence="2 11" id="KW-0813">Transport</keyword>
<feature type="domain" description="TonB-dependent receptor-like beta-barrel" evidence="14">
    <location>
        <begin position="413"/>
        <end position="801"/>
    </location>
</feature>
<dbReference type="Pfam" id="PF00593">
    <property type="entry name" value="TonB_dep_Rec_b-barrel"/>
    <property type="match status" value="1"/>
</dbReference>
<dbReference type="Proteomes" id="UP000656274">
    <property type="component" value="Unassembled WGS sequence"/>
</dbReference>
<evidence type="ECO:0000259" key="15">
    <source>
        <dbReference type="Pfam" id="PF07715"/>
    </source>
</evidence>
<reference evidence="16 17" key="1">
    <citation type="submission" date="2020-10" db="EMBL/GenBank/DDBJ databases">
        <title>The genome sequence of Flavobacterium aquaticum 1Y8A.</title>
        <authorList>
            <person name="Liu Y."/>
        </authorList>
    </citation>
    <scope>NUCLEOTIDE SEQUENCE [LARGE SCALE GENOMIC DNA]</scope>
    <source>
        <strain evidence="16 17">1Y8A</strain>
    </source>
</reference>
<dbReference type="RefSeq" id="WP_194093127.1">
    <property type="nucleotide sequence ID" value="NZ_JADFTZ010000001.1"/>
</dbReference>
<dbReference type="Pfam" id="PF13715">
    <property type="entry name" value="CarbopepD_reg_2"/>
    <property type="match status" value="1"/>
</dbReference>
<accession>A0ABR9WN03</accession>
<evidence type="ECO:0000256" key="9">
    <source>
        <dbReference type="ARBA" id="ARBA00023136"/>
    </source>
</evidence>
<dbReference type="Pfam" id="PF07715">
    <property type="entry name" value="Plug"/>
    <property type="match status" value="1"/>
</dbReference>
<evidence type="ECO:0000256" key="2">
    <source>
        <dbReference type="ARBA" id="ARBA00022448"/>
    </source>
</evidence>
<dbReference type="InterPro" id="IPR023996">
    <property type="entry name" value="TonB-dep_OMP_SusC/RagA"/>
</dbReference>
<keyword evidence="9 11" id="KW-0472">Membrane</keyword>
<keyword evidence="13" id="KW-0732">Signal</keyword>
<feature type="chain" id="PRO_5046658252" evidence="13">
    <location>
        <begin position="23"/>
        <end position="1064"/>
    </location>
</feature>
<evidence type="ECO:0000313" key="17">
    <source>
        <dbReference type="Proteomes" id="UP000656274"/>
    </source>
</evidence>
<dbReference type="InterPro" id="IPR036942">
    <property type="entry name" value="Beta-barrel_TonB_sf"/>
</dbReference>
<evidence type="ECO:0000256" key="4">
    <source>
        <dbReference type="ARBA" id="ARBA00022496"/>
    </source>
</evidence>
<dbReference type="InterPro" id="IPR008969">
    <property type="entry name" value="CarboxyPept-like_regulatory"/>
</dbReference>
<gene>
    <name evidence="16" type="ORF">IM755_00490</name>
</gene>
<dbReference type="InterPro" id="IPR000531">
    <property type="entry name" value="Beta-barrel_TonB"/>
</dbReference>
<dbReference type="PANTHER" id="PTHR32552">
    <property type="entry name" value="FERRICHROME IRON RECEPTOR-RELATED"/>
    <property type="match status" value="1"/>
</dbReference>
<evidence type="ECO:0000256" key="5">
    <source>
        <dbReference type="ARBA" id="ARBA00022692"/>
    </source>
</evidence>
<keyword evidence="8 12" id="KW-0798">TonB box</keyword>
<evidence type="ECO:0000256" key="13">
    <source>
        <dbReference type="SAM" id="SignalP"/>
    </source>
</evidence>
<evidence type="ECO:0000256" key="6">
    <source>
        <dbReference type="ARBA" id="ARBA00023004"/>
    </source>
</evidence>
<dbReference type="EMBL" id="JADFTZ010000001">
    <property type="protein sequence ID" value="MBE9575175.1"/>
    <property type="molecule type" value="Genomic_DNA"/>
</dbReference>
<keyword evidence="7" id="KW-0406">Ion transport</keyword>
<evidence type="ECO:0000313" key="16">
    <source>
        <dbReference type="EMBL" id="MBE9575175.1"/>
    </source>
</evidence>
<evidence type="ECO:0000256" key="3">
    <source>
        <dbReference type="ARBA" id="ARBA00022452"/>
    </source>
</evidence>
<dbReference type="PROSITE" id="PS52016">
    <property type="entry name" value="TONB_DEPENDENT_REC_3"/>
    <property type="match status" value="1"/>
</dbReference>
<dbReference type="InterPro" id="IPR037066">
    <property type="entry name" value="Plug_dom_sf"/>
</dbReference>
<dbReference type="Gene3D" id="2.40.170.20">
    <property type="entry name" value="TonB-dependent receptor, beta-barrel domain"/>
    <property type="match status" value="1"/>
</dbReference>
<organism evidence="16 17">
    <name type="scientific">Flavobacterium proteolyticum</name>
    <dbReference type="NCBI Taxonomy" id="2911683"/>
    <lineage>
        <taxon>Bacteria</taxon>
        <taxon>Pseudomonadati</taxon>
        <taxon>Bacteroidota</taxon>
        <taxon>Flavobacteriia</taxon>
        <taxon>Flavobacteriales</taxon>
        <taxon>Flavobacteriaceae</taxon>
        <taxon>Flavobacterium</taxon>
    </lineage>
</organism>
<keyword evidence="3 11" id="KW-1134">Transmembrane beta strand</keyword>